<dbReference type="PROSITE" id="PS50112">
    <property type="entry name" value="PAS"/>
    <property type="match status" value="1"/>
</dbReference>
<gene>
    <name evidence="3" type="ORF">P7K49_025915</name>
</gene>
<sequence length="226" mass="23310">MEPIQRANAKGILAAISGLSQAPSLGPVFIPPPRLLTRVADTRQAGLSLGYGGGGGLLAACPGEAMQSARGPGGGGGAPRHRCVRPLLGTPVSATLPVAGSPRAAKFPEAGVPAHAPAPPRPPGRKFIIANARVENCAVIYCNDGFCELCGYSRAEVMQRPCTCDFLHGPRTQRRAAAQIAQALLGAEERKVEIAFYRKDGRRGPGRGHGEERGAAGAAGERPEPG</sequence>
<accession>A0ABQ9UIK5</accession>
<protein>
    <recommendedName>
        <fullName evidence="2">PAS domain-containing protein</fullName>
    </recommendedName>
</protein>
<feature type="region of interest" description="Disordered" evidence="1">
    <location>
        <begin position="198"/>
        <end position="226"/>
    </location>
</feature>
<dbReference type="Gene3D" id="3.30.450.20">
    <property type="entry name" value="PAS domain"/>
    <property type="match status" value="1"/>
</dbReference>
<dbReference type="PANTHER" id="PTHR10217:SF506">
    <property type="entry name" value="POTASSIUM VOLTAGE-GATED CHANNEL SUBFAMILY H MEMBER 2"/>
    <property type="match status" value="1"/>
</dbReference>
<dbReference type="Pfam" id="PF13426">
    <property type="entry name" value="PAS_9"/>
    <property type="match status" value="1"/>
</dbReference>
<reference evidence="3 4" key="1">
    <citation type="submission" date="2023-05" db="EMBL/GenBank/DDBJ databases">
        <title>B98-5 Cell Line De Novo Hybrid Assembly: An Optical Mapping Approach.</title>
        <authorList>
            <person name="Kananen K."/>
            <person name="Auerbach J.A."/>
            <person name="Kautto E."/>
            <person name="Blachly J.S."/>
        </authorList>
    </citation>
    <scope>NUCLEOTIDE SEQUENCE [LARGE SCALE GENOMIC DNA]</scope>
    <source>
        <strain evidence="3">B95-8</strain>
        <tissue evidence="3">Cell line</tissue>
    </source>
</reference>
<dbReference type="InterPro" id="IPR035965">
    <property type="entry name" value="PAS-like_dom_sf"/>
</dbReference>
<dbReference type="NCBIfam" id="TIGR00229">
    <property type="entry name" value="sensory_box"/>
    <property type="match status" value="1"/>
</dbReference>
<name>A0ABQ9UIK5_SAGOE</name>
<dbReference type="InterPro" id="IPR000014">
    <property type="entry name" value="PAS"/>
</dbReference>
<evidence type="ECO:0000313" key="4">
    <source>
        <dbReference type="Proteomes" id="UP001266305"/>
    </source>
</evidence>
<proteinExistence type="predicted"/>
<feature type="domain" description="PAS" evidence="2">
    <location>
        <begin position="139"/>
        <end position="168"/>
    </location>
</feature>
<dbReference type="CDD" id="cd00130">
    <property type="entry name" value="PAS"/>
    <property type="match status" value="1"/>
</dbReference>
<feature type="compositionally biased region" description="Basic and acidic residues" evidence="1">
    <location>
        <begin position="198"/>
        <end position="214"/>
    </location>
</feature>
<organism evidence="3 4">
    <name type="scientific">Saguinus oedipus</name>
    <name type="common">Cotton-top tamarin</name>
    <name type="synonym">Oedipomidas oedipus</name>
    <dbReference type="NCBI Taxonomy" id="9490"/>
    <lineage>
        <taxon>Eukaryota</taxon>
        <taxon>Metazoa</taxon>
        <taxon>Chordata</taxon>
        <taxon>Craniata</taxon>
        <taxon>Vertebrata</taxon>
        <taxon>Euteleostomi</taxon>
        <taxon>Mammalia</taxon>
        <taxon>Eutheria</taxon>
        <taxon>Euarchontoglires</taxon>
        <taxon>Primates</taxon>
        <taxon>Haplorrhini</taxon>
        <taxon>Platyrrhini</taxon>
        <taxon>Cebidae</taxon>
        <taxon>Callitrichinae</taxon>
        <taxon>Saguinus</taxon>
    </lineage>
</organism>
<dbReference type="SUPFAM" id="SSF55785">
    <property type="entry name" value="PYP-like sensor domain (PAS domain)"/>
    <property type="match status" value="1"/>
</dbReference>
<evidence type="ECO:0000259" key="2">
    <source>
        <dbReference type="PROSITE" id="PS50112"/>
    </source>
</evidence>
<dbReference type="Proteomes" id="UP001266305">
    <property type="component" value="Unassembled WGS sequence"/>
</dbReference>
<dbReference type="EMBL" id="JASSZA010000012">
    <property type="protein sequence ID" value="KAK2096881.1"/>
    <property type="molecule type" value="Genomic_DNA"/>
</dbReference>
<evidence type="ECO:0000256" key="1">
    <source>
        <dbReference type="SAM" id="MobiDB-lite"/>
    </source>
</evidence>
<comment type="caution">
    <text evidence="3">The sequence shown here is derived from an EMBL/GenBank/DDBJ whole genome shotgun (WGS) entry which is preliminary data.</text>
</comment>
<dbReference type="InterPro" id="IPR050818">
    <property type="entry name" value="KCNH_animal-type"/>
</dbReference>
<dbReference type="PANTHER" id="PTHR10217">
    <property type="entry name" value="VOLTAGE AND LIGAND GATED POTASSIUM CHANNEL"/>
    <property type="match status" value="1"/>
</dbReference>
<keyword evidence="4" id="KW-1185">Reference proteome</keyword>
<evidence type="ECO:0000313" key="3">
    <source>
        <dbReference type="EMBL" id="KAK2096881.1"/>
    </source>
</evidence>